<dbReference type="PANTHER" id="PTHR33154:SF28">
    <property type="entry name" value="HTH-TYPE TRANSCRIPTIONAL REGULATOR YGAV-RELATED"/>
    <property type="match status" value="1"/>
</dbReference>
<name>A0ABN8EKX1_9GAMM</name>
<organism evidence="5 6">
    <name type="scientific">Sinobacterium norvegicum</name>
    <dbReference type="NCBI Taxonomy" id="1641715"/>
    <lineage>
        <taxon>Bacteria</taxon>
        <taxon>Pseudomonadati</taxon>
        <taxon>Pseudomonadota</taxon>
        <taxon>Gammaproteobacteria</taxon>
        <taxon>Cellvibrionales</taxon>
        <taxon>Spongiibacteraceae</taxon>
        <taxon>Sinobacterium</taxon>
    </lineage>
</organism>
<evidence type="ECO:0000313" key="6">
    <source>
        <dbReference type="Proteomes" id="UP000838100"/>
    </source>
</evidence>
<proteinExistence type="predicted"/>
<dbReference type="SUPFAM" id="SSF46785">
    <property type="entry name" value="Winged helix' DNA-binding domain"/>
    <property type="match status" value="1"/>
</dbReference>
<dbReference type="PROSITE" id="PS50987">
    <property type="entry name" value="HTH_ARSR_2"/>
    <property type="match status" value="1"/>
</dbReference>
<dbReference type="PANTHER" id="PTHR33154">
    <property type="entry name" value="TRANSCRIPTIONAL REGULATOR, ARSR FAMILY"/>
    <property type="match status" value="1"/>
</dbReference>
<gene>
    <name evidence="5" type="primary">hlyU</name>
    <name evidence="5" type="ORF">SIN8267_02452</name>
</gene>
<accession>A0ABN8EKX1</accession>
<sequence>MKEFEQLQDNAREAANLLKVLSNPNRLMTICMLLEKEHSVGEMNQQLPLSQSALSQHLAVLREHGLVSTRKESQVVYYRLAKPEVAKILAVLYEIYCQ</sequence>
<keyword evidence="6" id="KW-1185">Reference proteome</keyword>
<dbReference type="InterPro" id="IPR001845">
    <property type="entry name" value="HTH_ArsR_DNA-bd_dom"/>
</dbReference>
<dbReference type="Gene3D" id="1.10.10.10">
    <property type="entry name" value="Winged helix-like DNA-binding domain superfamily/Winged helix DNA-binding domain"/>
    <property type="match status" value="1"/>
</dbReference>
<dbReference type="InterPro" id="IPR036388">
    <property type="entry name" value="WH-like_DNA-bd_sf"/>
</dbReference>
<evidence type="ECO:0000256" key="2">
    <source>
        <dbReference type="ARBA" id="ARBA00023125"/>
    </source>
</evidence>
<keyword evidence="3" id="KW-0804">Transcription</keyword>
<dbReference type="CDD" id="cd00090">
    <property type="entry name" value="HTH_ARSR"/>
    <property type="match status" value="1"/>
</dbReference>
<dbReference type="PRINTS" id="PR00778">
    <property type="entry name" value="HTHARSR"/>
</dbReference>
<dbReference type="Pfam" id="PF01022">
    <property type="entry name" value="HTH_5"/>
    <property type="match status" value="1"/>
</dbReference>
<evidence type="ECO:0000256" key="1">
    <source>
        <dbReference type="ARBA" id="ARBA00023015"/>
    </source>
</evidence>
<dbReference type="InterPro" id="IPR036390">
    <property type="entry name" value="WH_DNA-bd_sf"/>
</dbReference>
<evidence type="ECO:0000256" key="3">
    <source>
        <dbReference type="ARBA" id="ARBA00023163"/>
    </source>
</evidence>
<comment type="caution">
    <text evidence="5">The sequence shown here is derived from an EMBL/GenBank/DDBJ whole genome shotgun (WGS) entry which is preliminary data.</text>
</comment>
<dbReference type="InterPro" id="IPR011991">
    <property type="entry name" value="ArsR-like_HTH"/>
</dbReference>
<dbReference type="SMART" id="SM00418">
    <property type="entry name" value="HTH_ARSR"/>
    <property type="match status" value="1"/>
</dbReference>
<dbReference type="Proteomes" id="UP000838100">
    <property type="component" value="Unassembled WGS sequence"/>
</dbReference>
<reference evidence="5" key="1">
    <citation type="submission" date="2021-12" db="EMBL/GenBank/DDBJ databases">
        <authorList>
            <person name="Rodrigo-Torres L."/>
            <person name="Arahal R. D."/>
            <person name="Lucena T."/>
        </authorList>
    </citation>
    <scope>NUCLEOTIDE SEQUENCE</scope>
    <source>
        <strain evidence="5">CECT 8267</strain>
    </source>
</reference>
<dbReference type="EMBL" id="CAKLPX010000003">
    <property type="protein sequence ID" value="CAH0992333.1"/>
    <property type="molecule type" value="Genomic_DNA"/>
</dbReference>
<keyword evidence="2" id="KW-0238">DNA-binding</keyword>
<keyword evidence="1" id="KW-0805">Transcription regulation</keyword>
<evidence type="ECO:0000259" key="4">
    <source>
        <dbReference type="PROSITE" id="PS50987"/>
    </source>
</evidence>
<dbReference type="NCBIfam" id="NF033788">
    <property type="entry name" value="HTH_metalloreg"/>
    <property type="match status" value="1"/>
</dbReference>
<feature type="domain" description="HTH arsR-type" evidence="4">
    <location>
        <begin position="7"/>
        <end position="98"/>
    </location>
</feature>
<dbReference type="RefSeq" id="WP_237445027.1">
    <property type="nucleotide sequence ID" value="NZ_CAKLPX010000003.1"/>
</dbReference>
<protein>
    <submittedName>
        <fullName evidence="5">Transcriptional activator HlyU</fullName>
    </submittedName>
</protein>
<dbReference type="InterPro" id="IPR051081">
    <property type="entry name" value="HTH_MetalResp_TranReg"/>
</dbReference>
<evidence type="ECO:0000313" key="5">
    <source>
        <dbReference type="EMBL" id="CAH0992333.1"/>
    </source>
</evidence>